<evidence type="ECO:0000256" key="1">
    <source>
        <dbReference type="SAM" id="MobiDB-lite"/>
    </source>
</evidence>
<dbReference type="Proteomes" id="UP001597299">
    <property type="component" value="Unassembled WGS sequence"/>
</dbReference>
<gene>
    <name evidence="2" type="ORF">ACFSNC_25560</name>
</gene>
<organism evidence="2 3">
    <name type="scientific">Ancylobacter oerskovii</name>
    <dbReference type="NCBI Taxonomy" id="459519"/>
    <lineage>
        <taxon>Bacteria</taxon>
        <taxon>Pseudomonadati</taxon>
        <taxon>Pseudomonadota</taxon>
        <taxon>Alphaproteobacteria</taxon>
        <taxon>Hyphomicrobiales</taxon>
        <taxon>Xanthobacteraceae</taxon>
        <taxon>Ancylobacter</taxon>
    </lineage>
</organism>
<evidence type="ECO:0000313" key="3">
    <source>
        <dbReference type="Proteomes" id="UP001597299"/>
    </source>
</evidence>
<dbReference type="EMBL" id="JBHUHD010000004">
    <property type="protein sequence ID" value="MFD2143748.1"/>
    <property type="molecule type" value="Genomic_DNA"/>
</dbReference>
<keyword evidence="3" id="KW-1185">Reference proteome</keyword>
<name>A0ABW4Z644_9HYPH</name>
<evidence type="ECO:0000313" key="2">
    <source>
        <dbReference type="EMBL" id="MFD2143748.1"/>
    </source>
</evidence>
<sequence length="64" mass="7278">MAERNEQIRQKAHKLWEEEGRPEGQAERHWLQAKKVVVQAAARRRAKKIAANGASKFAADPSRS</sequence>
<protein>
    <submittedName>
        <fullName evidence="2">DUF2934 domain-containing protein</fullName>
    </submittedName>
</protein>
<reference evidence="3" key="1">
    <citation type="journal article" date="2019" name="Int. J. Syst. Evol. Microbiol.">
        <title>The Global Catalogue of Microorganisms (GCM) 10K type strain sequencing project: providing services to taxonomists for standard genome sequencing and annotation.</title>
        <authorList>
            <consortium name="The Broad Institute Genomics Platform"/>
            <consortium name="The Broad Institute Genome Sequencing Center for Infectious Disease"/>
            <person name="Wu L."/>
            <person name="Ma J."/>
        </authorList>
    </citation>
    <scope>NUCLEOTIDE SEQUENCE [LARGE SCALE GENOMIC DNA]</scope>
    <source>
        <strain evidence="3">CCM 7435</strain>
    </source>
</reference>
<proteinExistence type="predicted"/>
<accession>A0ABW4Z644</accession>
<comment type="caution">
    <text evidence="2">The sequence shown here is derived from an EMBL/GenBank/DDBJ whole genome shotgun (WGS) entry which is preliminary data.</text>
</comment>
<dbReference type="InterPro" id="IPR021327">
    <property type="entry name" value="DUF2934"/>
</dbReference>
<feature type="region of interest" description="Disordered" evidence="1">
    <location>
        <begin position="1"/>
        <end position="27"/>
    </location>
</feature>
<dbReference type="Pfam" id="PF11154">
    <property type="entry name" value="DUF2934"/>
    <property type="match status" value="1"/>
</dbReference>
<dbReference type="RefSeq" id="WP_213351808.1">
    <property type="nucleotide sequence ID" value="NZ_JAHBGB010000008.1"/>
</dbReference>